<keyword evidence="2 6" id="KW-0489">Methyltransferase</keyword>
<keyword evidence="3 6" id="KW-0808">Transferase</keyword>
<evidence type="ECO:0000256" key="1">
    <source>
        <dbReference type="ARBA" id="ARBA00011900"/>
    </source>
</evidence>
<evidence type="ECO:0000256" key="5">
    <source>
        <dbReference type="ARBA" id="ARBA00047942"/>
    </source>
</evidence>
<comment type="caution">
    <text evidence="6">The sequence shown here is derived from an EMBL/GenBank/DDBJ whole genome shotgun (WGS) entry which is preliminary data.</text>
</comment>
<dbReference type="GO" id="GO:0009307">
    <property type="term" value="P:DNA restriction-modification system"/>
    <property type="evidence" value="ECO:0007669"/>
    <property type="project" value="InterPro"/>
</dbReference>
<dbReference type="RefSeq" id="WP_104231531.1">
    <property type="nucleotide sequence ID" value="NZ_PSNW01000010.1"/>
</dbReference>
<accession>A0A2S5TCJ9</accession>
<dbReference type="EMBL" id="PSNW01000010">
    <property type="protein sequence ID" value="PPE72721.1"/>
    <property type="molecule type" value="Genomic_DNA"/>
</dbReference>
<dbReference type="SUPFAM" id="SSF53335">
    <property type="entry name" value="S-adenosyl-L-methionine-dependent methyltransferases"/>
    <property type="match status" value="1"/>
</dbReference>
<name>A0A2S5TCJ9_9GAMM</name>
<evidence type="ECO:0000313" key="6">
    <source>
        <dbReference type="EMBL" id="PPE72721.1"/>
    </source>
</evidence>
<evidence type="ECO:0000256" key="4">
    <source>
        <dbReference type="ARBA" id="ARBA00022691"/>
    </source>
</evidence>
<keyword evidence="4" id="KW-0949">S-adenosyl-L-methionine</keyword>
<dbReference type="InterPro" id="IPR012327">
    <property type="entry name" value="MeTrfase_D12"/>
</dbReference>
<dbReference type="GO" id="GO:1904047">
    <property type="term" value="F:S-adenosyl-L-methionine binding"/>
    <property type="evidence" value="ECO:0007669"/>
    <property type="project" value="TreeGrafter"/>
</dbReference>
<dbReference type="Proteomes" id="UP000238220">
    <property type="component" value="Unassembled WGS sequence"/>
</dbReference>
<comment type="catalytic activity">
    <reaction evidence="5">
        <text>a 2'-deoxyadenosine in DNA + S-adenosyl-L-methionine = an N(6)-methyl-2'-deoxyadenosine in DNA + S-adenosyl-L-homocysteine + H(+)</text>
        <dbReference type="Rhea" id="RHEA:15197"/>
        <dbReference type="Rhea" id="RHEA-COMP:12418"/>
        <dbReference type="Rhea" id="RHEA-COMP:12419"/>
        <dbReference type="ChEBI" id="CHEBI:15378"/>
        <dbReference type="ChEBI" id="CHEBI:57856"/>
        <dbReference type="ChEBI" id="CHEBI:59789"/>
        <dbReference type="ChEBI" id="CHEBI:90615"/>
        <dbReference type="ChEBI" id="CHEBI:90616"/>
        <dbReference type="EC" id="2.1.1.72"/>
    </reaction>
</comment>
<dbReference type="Gene3D" id="3.40.50.150">
    <property type="entry name" value="Vaccinia Virus protein VP39"/>
    <property type="match status" value="1"/>
</dbReference>
<sequence length="239" mass="26867">MRYPGGKGGAGVVQRIISLMPPHRRYIEPFLGGGAVFYAKRPAEASIVADVDADLIRYHQLQRQPCTEYRVADALDLVPSLNLTVSDLVYLDPPYHPATRAKAKLYNHELDAHHHSLLLAMLQELKCHVILSGYRCAEYDAALASWWSEDYRTMTRGGPRVETVWCNFLPGAAFHDTRYLGGNFRERERIKRKRDRWASRFAAMPAAERAVIAEALALANQQQILSTEPARVASHTASP</sequence>
<dbReference type="GO" id="GO:0006298">
    <property type="term" value="P:mismatch repair"/>
    <property type="evidence" value="ECO:0007669"/>
    <property type="project" value="TreeGrafter"/>
</dbReference>
<dbReference type="GO" id="GO:0043565">
    <property type="term" value="F:sequence-specific DNA binding"/>
    <property type="evidence" value="ECO:0007669"/>
    <property type="project" value="TreeGrafter"/>
</dbReference>
<evidence type="ECO:0000256" key="2">
    <source>
        <dbReference type="ARBA" id="ARBA00022603"/>
    </source>
</evidence>
<dbReference type="AlphaFoldDB" id="A0A2S5TCJ9"/>
<dbReference type="PANTHER" id="PTHR30481">
    <property type="entry name" value="DNA ADENINE METHYLASE"/>
    <property type="match status" value="1"/>
</dbReference>
<evidence type="ECO:0000256" key="3">
    <source>
        <dbReference type="ARBA" id="ARBA00022679"/>
    </source>
</evidence>
<dbReference type="InterPro" id="IPR029063">
    <property type="entry name" value="SAM-dependent_MTases_sf"/>
</dbReference>
<evidence type="ECO:0000313" key="7">
    <source>
        <dbReference type="Proteomes" id="UP000238220"/>
    </source>
</evidence>
<dbReference type="InterPro" id="IPR002052">
    <property type="entry name" value="DNA_methylase_N6_adenine_CS"/>
</dbReference>
<reference evidence="6 7" key="1">
    <citation type="submission" date="2018-02" db="EMBL/GenBank/DDBJ databases">
        <title>Genome sequencing of Solimonas sp. HR-BB.</title>
        <authorList>
            <person name="Lee Y."/>
            <person name="Jeon C.O."/>
        </authorList>
    </citation>
    <scope>NUCLEOTIDE SEQUENCE [LARGE SCALE GENOMIC DNA]</scope>
    <source>
        <strain evidence="6 7">HR-BB</strain>
    </source>
</reference>
<dbReference type="GO" id="GO:0009007">
    <property type="term" value="F:site-specific DNA-methyltransferase (adenine-specific) activity"/>
    <property type="evidence" value="ECO:0007669"/>
    <property type="project" value="UniProtKB-EC"/>
</dbReference>
<keyword evidence="7" id="KW-1185">Reference proteome</keyword>
<proteinExistence type="predicted"/>
<dbReference type="PROSITE" id="PS00092">
    <property type="entry name" value="N6_MTASE"/>
    <property type="match status" value="1"/>
</dbReference>
<dbReference type="EC" id="2.1.1.72" evidence="1"/>
<protein>
    <recommendedName>
        <fullName evidence="1">site-specific DNA-methyltransferase (adenine-specific)</fullName>
        <ecNumber evidence="1">2.1.1.72</ecNumber>
    </recommendedName>
</protein>
<dbReference type="GO" id="GO:0032259">
    <property type="term" value="P:methylation"/>
    <property type="evidence" value="ECO:0007669"/>
    <property type="project" value="UniProtKB-KW"/>
</dbReference>
<organism evidence="6 7">
    <name type="scientific">Solimonas fluminis</name>
    <dbReference type="NCBI Taxonomy" id="2086571"/>
    <lineage>
        <taxon>Bacteria</taxon>
        <taxon>Pseudomonadati</taxon>
        <taxon>Pseudomonadota</taxon>
        <taxon>Gammaproteobacteria</taxon>
        <taxon>Nevskiales</taxon>
        <taxon>Nevskiaceae</taxon>
        <taxon>Solimonas</taxon>
    </lineage>
</organism>
<dbReference type="Pfam" id="PF02086">
    <property type="entry name" value="MethyltransfD12"/>
    <property type="match status" value="2"/>
</dbReference>
<dbReference type="CDD" id="cd02440">
    <property type="entry name" value="AdoMet_MTases"/>
    <property type="match status" value="1"/>
</dbReference>
<dbReference type="OrthoDB" id="9805629at2"/>
<gene>
    <name evidence="6" type="ORF">C3942_16870</name>
</gene>